<reference evidence="1" key="1">
    <citation type="submission" date="2018-10" db="EMBL/GenBank/DDBJ databases">
        <authorList>
            <person name="Hariharan J."/>
            <person name="Choudoir M.J."/>
            <person name="Diebold P."/>
            <person name="Panke-Buisse K."/>
            <person name="Campbell A.N."/>
            <person name="Buckley D.H."/>
        </authorList>
    </citation>
    <scope>NUCLEOTIDE SEQUENCE</scope>
    <source>
        <strain evidence="1">Gb1</strain>
    </source>
</reference>
<dbReference type="EMBL" id="RDBM01000037">
    <property type="protein sequence ID" value="TXS23582.1"/>
    <property type="molecule type" value="Genomic_DNA"/>
</dbReference>
<accession>A0A652KIV1</accession>
<proteinExistence type="predicted"/>
<evidence type="ECO:0000313" key="1">
    <source>
        <dbReference type="EMBL" id="TXS23582.1"/>
    </source>
</evidence>
<name>A0A652KIV1_9ACTN</name>
<dbReference type="InterPro" id="IPR021365">
    <property type="entry name" value="DUF2891"/>
</dbReference>
<gene>
    <name evidence="1" type="ORF">EAO74_23660</name>
</gene>
<sequence length="346" mass="36906">MSPALPAAYAVPFAELALANVVREYPNAPAHLYAGPEELVAPRTLHPAFYGGYDWHSTVHMHWLLVRIVRRFSTTGDLPATLTTRIREVLDSHLTPENIAVEASYLRGRPHFERPYGWAWLIALAGECRTLGTPDGDRWADALASGVAAVGDLLGGWLPKATYPVRHGVHNNSAFGLGLILDAGPAAGLPAAVLDAATDRLRTWFTDDHDAPAHWEPSGQDFLSPALAEADAMRRVLPVAEFRTWIAGFLPDLVSATPDSTLLEPPVVSDHADPQIGHLLGLTLSRAAALRSIAGALPEGPGRTALLASAEAHLARGLPTVSSGDFSSDHWLATYAALALDTAPGH</sequence>
<organism evidence="1">
    <name type="scientific">Streptomyces sp. gb1(2016)</name>
    <dbReference type="NCBI Taxonomy" id="1828321"/>
    <lineage>
        <taxon>Bacteria</taxon>
        <taxon>Bacillati</taxon>
        <taxon>Actinomycetota</taxon>
        <taxon>Actinomycetes</taxon>
        <taxon>Kitasatosporales</taxon>
        <taxon>Streptomycetaceae</taxon>
        <taxon>Streptomyces</taxon>
    </lineage>
</organism>
<comment type="caution">
    <text evidence="1">The sequence shown here is derived from an EMBL/GenBank/DDBJ whole genome shotgun (WGS) entry which is preliminary data.</text>
</comment>
<protein>
    <submittedName>
        <fullName evidence="1">DUF2891 domain-containing protein</fullName>
    </submittedName>
</protein>
<dbReference type="RefSeq" id="WP_147984724.1">
    <property type="nucleotide sequence ID" value="NZ_RDBM01000037.1"/>
</dbReference>
<dbReference type="Pfam" id="PF11199">
    <property type="entry name" value="DUF2891"/>
    <property type="match status" value="1"/>
</dbReference>
<dbReference type="AlphaFoldDB" id="A0A652KIV1"/>